<dbReference type="InterPro" id="IPR013783">
    <property type="entry name" value="Ig-like_fold"/>
</dbReference>
<evidence type="ECO:0000256" key="2">
    <source>
        <dbReference type="SAM" id="MobiDB-lite"/>
    </source>
</evidence>
<dbReference type="PANTHER" id="PTHR24183">
    <property type="entry name" value="FIBRONECTIN TYPE 3 AND ANKYRIN REPEAT DOMAINS PROTEIN 1"/>
    <property type="match status" value="1"/>
</dbReference>
<feature type="repeat" description="ANK" evidence="1">
    <location>
        <begin position="230"/>
        <end position="262"/>
    </location>
</feature>
<dbReference type="SUPFAM" id="SSF48403">
    <property type="entry name" value="Ankyrin repeat"/>
    <property type="match status" value="1"/>
</dbReference>
<keyword evidence="1" id="KW-0040">ANK repeat</keyword>
<dbReference type="Gene3D" id="1.25.40.20">
    <property type="entry name" value="Ankyrin repeat-containing domain"/>
    <property type="match status" value="1"/>
</dbReference>
<dbReference type="GO" id="GO:0042981">
    <property type="term" value="P:regulation of apoptotic process"/>
    <property type="evidence" value="ECO:0007669"/>
    <property type="project" value="TreeGrafter"/>
</dbReference>
<evidence type="ECO:0000313" key="5">
    <source>
        <dbReference type="Proteomes" id="UP000245119"/>
    </source>
</evidence>
<feature type="repeat" description="ANK" evidence="1">
    <location>
        <begin position="128"/>
        <end position="160"/>
    </location>
</feature>
<dbReference type="Proteomes" id="UP000245119">
    <property type="component" value="Linkage Group LG5"/>
</dbReference>
<organism evidence="4 5">
    <name type="scientific">Pomacea canaliculata</name>
    <name type="common">Golden apple snail</name>
    <dbReference type="NCBI Taxonomy" id="400727"/>
    <lineage>
        <taxon>Eukaryota</taxon>
        <taxon>Metazoa</taxon>
        <taxon>Spiralia</taxon>
        <taxon>Lophotrochozoa</taxon>
        <taxon>Mollusca</taxon>
        <taxon>Gastropoda</taxon>
        <taxon>Caenogastropoda</taxon>
        <taxon>Architaenioglossa</taxon>
        <taxon>Ampullarioidea</taxon>
        <taxon>Ampullariidae</taxon>
        <taxon>Pomacea</taxon>
    </lineage>
</organism>
<dbReference type="Gene3D" id="2.60.40.10">
    <property type="entry name" value="Immunoglobulins"/>
    <property type="match status" value="1"/>
</dbReference>
<dbReference type="SMART" id="SM00248">
    <property type="entry name" value="ANK"/>
    <property type="match status" value="4"/>
</dbReference>
<protein>
    <recommendedName>
        <fullName evidence="3">Fibronectin type-III domain-containing protein</fullName>
    </recommendedName>
</protein>
<accession>A0A2T7PBS8</accession>
<feature type="repeat" description="ANK" evidence="1">
    <location>
        <begin position="161"/>
        <end position="193"/>
    </location>
</feature>
<dbReference type="InterPro" id="IPR036116">
    <property type="entry name" value="FN3_sf"/>
</dbReference>
<evidence type="ECO:0000256" key="1">
    <source>
        <dbReference type="PROSITE-ProRule" id="PRU00023"/>
    </source>
</evidence>
<keyword evidence="5" id="KW-1185">Reference proteome</keyword>
<feature type="compositionally biased region" description="Polar residues" evidence="2">
    <location>
        <begin position="331"/>
        <end position="344"/>
    </location>
</feature>
<dbReference type="PROSITE" id="PS50853">
    <property type="entry name" value="FN3"/>
    <property type="match status" value="1"/>
</dbReference>
<dbReference type="CDD" id="cd00063">
    <property type="entry name" value="FN3"/>
    <property type="match status" value="1"/>
</dbReference>
<dbReference type="SMART" id="SM00060">
    <property type="entry name" value="FN3"/>
    <property type="match status" value="1"/>
</dbReference>
<dbReference type="STRING" id="400727.A0A2T7PBS8"/>
<dbReference type="InterPro" id="IPR003961">
    <property type="entry name" value="FN3_dom"/>
</dbReference>
<dbReference type="EMBL" id="PZQS01000005">
    <property type="protein sequence ID" value="PVD30874.1"/>
    <property type="molecule type" value="Genomic_DNA"/>
</dbReference>
<dbReference type="Pfam" id="PF12796">
    <property type="entry name" value="Ank_2"/>
    <property type="match status" value="2"/>
</dbReference>
<dbReference type="OrthoDB" id="9995210at2759"/>
<gene>
    <name evidence="4" type="ORF">C0Q70_10149</name>
</gene>
<dbReference type="SUPFAM" id="SSF49265">
    <property type="entry name" value="Fibronectin type III"/>
    <property type="match status" value="1"/>
</dbReference>
<name>A0A2T7PBS8_POMCA</name>
<dbReference type="InterPro" id="IPR036770">
    <property type="entry name" value="Ankyrin_rpt-contain_sf"/>
</dbReference>
<dbReference type="PANTHER" id="PTHR24183:SF1">
    <property type="entry name" value="FIBRONECTIN TYPE 3 AND ANKYRIN REPEAT DOMAINS PROTEIN 1"/>
    <property type="match status" value="1"/>
</dbReference>
<evidence type="ECO:0000259" key="3">
    <source>
        <dbReference type="PROSITE" id="PS50853"/>
    </source>
</evidence>
<feature type="domain" description="Fibronectin type-III" evidence="3">
    <location>
        <begin position="19"/>
        <end position="117"/>
    </location>
</feature>
<dbReference type="PROSITE" id="PS50088">
    <property type="entry name" value="ANK_REPEAT"/>
    <property type="match status" value="3"/>
</dbReference>
<feature type="region of interest" description="Disordered" evidence="2">
    <location>
        <begin position="324"/>
        <end position="344"/>
    </location>
</feature>
<dbReference type="GO" id="GO:0005634">
    <property type="term" value="C:nucleus"/>
    <property type="evidence" value="ECO:0007669"/>
    <property type="project" value="TreeGrafter"/>
</dbReference>
<comment type="caution">
    <text evidence="4">The sequence shown here is derived from an EMBL/GenBank/DDBJ whole genome shotgun (WGS) entry which is preliminary data.</text>
</comment>
<dbReference type="PROSITE" id="PS50297">
    <property type="entry name" value="ANK_REP_REGION"/>
    <property type="match status" value="2"/>
</dbReference>
<evidence type="ECO:0000313" key="4">
    <source>
        <dbReference type="EMBL" id="PVD30874.1"/>
    </source>
</evidence>
<dbReference type="AlphaFoldDB" id="A0A2T7PBS8"/>
<sequence length="344" mass="38508">MPMAAPFEKVFCYCKSLSVPSPPVVGKITHFSIELCWEEALKKSYGDFGTNTPIYVAIQESDKNKDWTNVYIGSTKKYVVENLEPKTEYRFRIRFQKMKGEPLSEWSEPTAMEMLIHYGADVNFKNESGKTALMMVCAAGKLETVKVLRKHKARYDMFDNGGCSPIHWAVDSNNYKLIEWIGEDGGDLNLQDRGKGNWTPLIRCACLHGNRTFALALILGGADIHITDHDGSTALHHAVLRKHEELVILLLQRNANPVQPNRELNTPYDLALALDDRRYIAGIMLPYVEKTRKYQKSSPRKGLTEMSTTDTSQALSVMTASSISVTPSSSVGTQSSQQLVQGVQ</sequence>
<reference evidence="4 5" key="1">
    <citation type="submission" date="2018-04" db="EMBL/GenBank/DDBJ databases">
        <title>The genome of golden apple snail Pomacea canaliculata provides insight into stress tolerance and invasive adaptation.</title>
        <authorList>
            <person name="Liu C."/>
            <person name="Liu B."/>
            <person name="Ren Y."/>
            <person name="Zhang Y."/>
            <person name="Wang H."/>
            <person name="Li S."/>
            <person name="Jiang F."/>
            <person name="Yin L."/>
            <person name="Zhang G."/>
            <person name="Qian W."/>
            <person name="Fan W."/>
        </authorList>
    </citation>
    <scope>NUCLEOTIDE SEQUENCE [LARGE SCALE GENOMIC DNA]</scope>
    <source>
        <strain evidence="4">SZHN2017</strain>
        <tissue evidence="4">Muscle</tissue>
    </source>
</reference>
<dbReference type="InterPro" id="IPR002110">
    <property type="entry name" value="Ankyrin_rpt"/>
</dbReference>
<proteinExistence type="predicted"/>